<dbReference type="CTD" id="499256"/>
<accession>A6I8M3</accession>
<dbReference type="EMBL" id="CH473956">
    <property type="protein sequence ID" value="EDM17657.1"/>
    <property type="molecule type" value="Genomic_DNA"/>
</dbReference>
<evidence type="ECO:0000313" key="1">
    <source>
        <dbReference type="EMBL" id="EDM17657.1"/>
    </source>
</evidence>
<dbReference type="AlphaFoldDB" id="A6I8M3"/>
<reference evidence="1" key="2">
    <citation type="submission" date="2005-09" db="EMBL/GenBank/DDBJ databases">
        <authorList>
            <person name="Mural R.J."/>
            <person name="Li P.W."/>
            <person name="Adams M.D."/>
            <person name="Amanatides P.G."/>
            <person name="Baden-Tillson H."/>
            <person name="Barnstead M."/>
            <person name="Chin S.H."/>
            <person name="Dew I."/>
            <person name="Evans C.A."/>
            <person name="Ferriera S."/>
            <person name="Flanigan M."/>
            <person name="Fosler C."/>
            <person name="Glodek A."/>
            <person name="Gu Z."/>
            <person name="Holt R.A."/>
            <person name="Jennings D."/>
            <person name="Kraft C.L."/>
            <person name="Lu F."/>
            <person name="Nguyen T."/>
            <person name="Nusskern D.R."/>
            <person name="Pfannkoch C.M."/>
            <person name="Sitter C."/>
            <person name="Sutton G.G."/>
            <person name="Venter J.C."/>
            <person name="Wang Z."/>
            <person name="Woodage T."/>
            <person name="Zheng X.H."/>
            <person name="Zhong F."/>
        </authorList>
    </citation>
    <scope>NUCLEOTIDE SEQUENCE</scope>
    <source>
        <strain evidence="1">BN</strain>
    </source>
</reference>
<dbReference type="KEGG" id="rno:499256"/>
<dbReference type="RGD" id="1559600">
    <property type="gene designation" value="RGD1559600"/>
</dbReference>
<dbReference type="RefSeq" id="NP_001102623.1">
    <property type="nucleotide sequence ID" value="NM_001109153.1"/>
</dbReference>
<sequence length="164" mass="18373">MKNLPHSHGLLKMQVDSGLNSGMYASEMGSETWTLSSILKQPCRLITGPLSLRSHWYCWNHVVSAAVLLRCEDVTVISRSSERSASYLGANSNLLALGLGDHLVQPWTTIHEGHTHPAFSTQKDTEEAPSWDLRLGINHTQTPVFTERFFLKEGRKVKVADFRT</sequence>
<organism evidence="1">
    <name type="scientific">Rattus norvegicus</name>
    <name type="common">Rat</name>
    <dbReference type="NCBI Taxonomy" id="10116"/>
    <lineage>
        <taxon>Eukaryota</taxon>
        <taxon>Metazoa</taxon>
        <taxon>Chordata</taxon>
        <taxon>Craniata</taxon>
        <taxon>Vertebrata</taxon>
        <taxon>Euteleostomi</taxon>
        <taxon>Mammalia</taxon>
        <taxon>Eutheria</taxon>
        <taxon>Euarchontoglires</taxon>
        <taxon>Glires</taxon>
        <taxon>Rodentia</taxon>
        <taxon>Myomorpha</taxon>
        <taxon>Muroidea</taxon>
        <taxon>Muridae</taxon>
        <taxon>Murinae</taxon>
        <taxon>Rattus</taxon>
    </lineage>
</organism>
<dbReference type="Proteomes" id="UP000234681">
    <property type="component" value="Chromosome 1"/>
</dbReference>
<evidence type="ECO:0000313" key="2">
    <source>
        <dbReference type="RGD" id="1559600"/>
    </source>
</evidence>
<protein>
    <submittedName>
        <fullName evidence="1">RGD1559600 (Predicted)</fullName>
    </submittedName>
</protein>
<dbReference type="AGR" id="RGD:1559600"/>
<dbReference type="GeneID" id="499256"/>
<gene>
    <name evidence="2" type="primary">RGD1559600</name>
    <name evidence="1" type="synonym">RGD1559600_predicted</name>
    <name evidence="1" type="ORF">rCG_40225</name>
</gene>
<reference evidence="1" key="1">
    <citation type="journal article" date="2005" name="Genome Res.">
        <title>Gene and alternative splicing annotation with AIR.</title>
        <authorList>
            <person name="Florea L."/>
            <person name="Di Francesco V."/>
            <person name="Miller J."/>
            <person name="Turner R."/>
            <person name="Yao A."/>
            <person name="Harris M."/>
            <person name="Walenz B."/>
            <person name="Mobarry C."/>
            <person name="Merkulov G.V."/>
            <person name="Charlab R."/>
            <person name="Dew I."/>
            <person name="Deng Z."/>
            <person name="Istrail S."/>
            <person name="Li P."/>
            <person name="Sutton G."/>
        </authorList>
    </citation>
    <scope>NUCLEOTIDE SEQUENCE</scope>
    <source>
        <strain evidence="1">BN</strain>
    </source>
</reference>
<name>A6I8M3_RAT</name>
<proteinExistence type="predicted"/>